<name>A0A428TQE2_9HYPO</name>
<protein>
    <recommendedName>
        <fullName evidence="5">WSC domain-containing protein</fullName>
    </recommendedName>
</protein>
<evidence type="ECO:0000313" key="3">
    <source>
        <dbReference type="EMBL" id="RSM04212.1"/>
    </source>
</evidence>
<feature type="region of interest" description="Disordered" evidence="1">
    <location>
        <begin position="145"/>
        <end position="165"/>
    </location>
</feature>
<dbReference type="EMBL" id="NIZV01000153">
    <property type="protein sequence ID" value="RSM04212.1"/>
    <property type="molecule type" value="Genomic_DNA"/>
</dbReference>
<feature type="region of interest" description="Disordered" evidence="1">
    <location>
        <begin position="218"/>
        <end position="360"/>
    </location>
</feature>
<evidence type="ECO:0000256" key="2">
    <source>
        <dbReference type="SAM" id="SignalP"/>
    </source>
</evidence>
<comment type="caution">
    <text evidence="3">The sequence shown here is derived from an EMBL/GenBank/DDBJ whole genome shotgun (WGS) entry which is preliminary data.</text>
</comment>
<organism evidence="3 4">
    <name type="scientific">Fusarium ambrosium</name>
    <dbReference type="NCBI Taxonomy" id="131363"/>
    <lineage>
        <taxon>Eukaryota</taxon>
        <taxon>Fungi</taxon>
        <taxon>Dikarya</taxon>
        <taxon>Ascomycota</taxon>
        <taxon>Pezizomycotina</taxon>
        <taxon>Sordariomycetes</taxon>
        <taxon>Hypocreomycetidae</taxon>
        <taxon>Hypocreales</taxon>
        <taxon>Nectriaceae</taxon>
        <taxon>Fusarium</taxon>
        <taxon>Fusarium solani species complex</taxon>
    </lineage>
</organism>
<feature type="compositionally biased region" description="Gly residues" evidence="1">
    <location>
        <begin position="228"/>
        <end position="274"/>
    </location>
</feature>
<feature type="compositionally biased region" description="Gly residues" evidence="1">
    <location>
        <begin position="327"/>
        <end position="343"/>
    </location>
</feature>
<gene>
    <name evidence="3" type="ORF">CDV31_010140</name>
</gene>
<dbReference type="AlphaFoldDB" id="A0A428TQE2"/>
<feature type="compositionally biased region" description="Low complexity" evidence="1">
    <location>
        <begin position="293"/>
        <end position="310"/>
    </location>
</feature>
<keyword evidence="2" id="KW-0732">Signal</keyword>
<reference evidence="3 4" key="1">
    <citation type="submission" date="2017-06" db="EMBL/GenBank/DDBJ databases">
        <title>Cmopartive genomic analysis of Ambrosia Fusariam Clade fungi.</title>
        <authorList>
            <person name="Stajich J.E."/>
            <person name="Carrillo J."/>
            <person name="Kijimoto T."/>
            <person name="Eskalen A."/>
            <person name="O'Donnell K."/>
            <person name="Kasson M."/>
        </authorList>
    </citation>
    <scope>NUCLEOTIDE SEQUENCE [LARGE SCALE GENOMIC DNA]</scope>
    <source>
        <strain evidence="3 4">NRRL 20438</strain>
    </source>
</reference>
<feature type="compositionally biased region" description="Gly residues" evidence="1">
    <location>
        <begin position="282"/>
        <end position="292"/>
    </location>
</feature>
<proteinExistence type="predicted"/>
<evidence type="ECO:0008006" key="5">
    <source>
        <dbReference type="Google" id="ProtNLM"/>
    </source>
</evidence>
<evidence type="ECO:0000256" key="1">
    <source>
        <dbReference type="SAM" id="MobiDB-lite"/>
    </source>
</evidence>
<keyword evidence="4" id="KW-1185">Reference proteome</keyword>
<feature type="chain" id="PRO_5019136389" description="WSC domain-containing protein" evidence="2">
    <location>
        <begin position="18"/>
        <end position="383"/>
    </location>
</feature>
<feature type="signal peptide" evidence="2">
    <location>
        <begin position="1"/>
        <end position="17"/>
    </location>
</feature>
<sequence>MSKSLLLASLMVAGVYAQSTPDPSLIKGGEFQHLGCVAIKPGTFPRQFDLGQAGCTSSCSTNGNIIAFHGKSCSCDRLDLSPKPIPYQVTKVDNSLCNQWCDPADKSKGTCGGATVRGWPVYDLYKRNDARVVFVPFPGDVATPVAPGQTPAPVPNDPGHKPGDVFHDCPPGVTDCPYRTQCPGGNCGGSKPIPQPCNGCSPPSGGGKNWTAPGCPPGGCPPGQNPTPGGGDQNGQGNQGGNGGNGDNGGQGGDNNGGAGGNGDGQDSGNGSQGGQSDSGSSGNGGDSGSGGSDSQSGSDATGGQDSSGQDGAGQGQGSDGTDSGSSAGGSGGSDQGSSGQGGQDDQSGCTGSACPTPVSLGIKAEAGSLMFAVVAGVLVGLW</sequence>
<evidence type="ECO:0000313" key="4">
    <source>
        <dbReference type="Proteomes" id="UP000288429"/>
    </source>
</evidence>
<accession>A0A428TQE2</accession>
<dbReference type="Proteomes" id="UP000288429">
    <property type="component" value="Unassembled WGS sequence"/>
</dbReference>